<keyword evidence="1" id="KW-0808">Transferase</keyword>
<evidence type="ECO:0000256" key="2">
    <source>
        <dbReference type="ARBA" id="ARBA00023315"/>
    </source>
</evidence>
<dbReference type="Pfam" id="PF02458">
    <property type="entry name" value="Transferase"/>
    <property type="match status" value="1"/>
</dbReference>
<dbReference type="InterPro" id="IPR051504">
    <property type="entry name" value="Plant_metabolite_acyltrans"/>
</dbReference>
<dbReference type="GO" id="GO:0016747">
    <property type="term" value="F:acyltransferase activity, transferring groups other than amino-acyl groups"/>
    <property type="evidence" value="ECO:0007669"/>
    <property type="project" value="UniProtKB-ARBA"/>
</dbReference>
<sequence>MMCIPCFCDAYLFKDSERFEETYLTLVMASLPVLIVLEQAHVSPPPATVGDRSLPLSFFDIAWLPQPPVHFLFFYEFPLSKAQFVETVVPTLKTSLSTSLQHFYPFAGNLIIYPSCTNNPEIRHQEGDAVNIMIAESSLDFKDLVGNHPRDCEKFYPLIPQLGHAVKVFDYTTIPVFSIQVTLFPNCGVSIGMTNHHCLGDASTRMCFLNAWTSIARSGSGESFLSNGTLPFYDRVIKHPALDEIYLKQAKVETFGEDYKPPCLSGPSDKVRATFMLTRSIVNQMKKWVSTQLPTLPHVSSFIVVCAYIWSSIAKLRNDELELFGFVIDCRARLVPEIPSAYFGNCLVPCMKMAKTNLLTEKEGFVTAAKLLGEKLYEMLNDKDGIMKDAKTWFDFSFEEMPTTIIGVSGTPRLQFYDTDFGWGKPKKHETISNDYSGSFSMNASKESSDDLEIGVSLPAIEMDAFIPIFNAGLENYI</sequence>
<keyword evidence="4" id="KW-1185">Reference proteome</keyword>
<keyword evidence="2" id="KW-0012">Acyltransferase</keyword>
<dbReference type="AlphaFoldDB" id="A0AA36EKQ9"/>
<organism evidence="3 4">
    <name type="scientific">Lactuca saligna</name>
    <name type="common">Willowleaf lettuce</name>
    <dbReference type="NCBI Taxonomy" id="75948"/>
    <lineage>
        <taxon>Eukaryota</taxon>
        <taxon>Viridiplantae</taxon>
        <taxon>Streptophyta</taxon>
        <taxon>Embryophyta</taxon>
        <taxon>Tracheophyta</taxon>
        <taxon>Spermatophyta</taxon>
        <taxon>Magnoliopsida</taxon>
        <taxon>eudicotyledons</taxon>
        <taxon>Gunneridae</taxon>
        <taxon>Pentapetalae</taxon>
        <taxon>asterids</taxon>
        <taxon>campanulids</taxon>
        <taxon>Asterales</taxon>
        <taxon>Asteraceae</taxon>
        <taxon>Cichorioideae</taxon>
        <taxon>Cichorieae</taxon>
        <taxon>Lactucinae</taxon>
        <taxon>Lactuca</taxon>
    </lineage>
</organism>
<dbReference type="EMBL" id="OX465084">
    <property type="protein sequence ID" value="CAI9299503.1"/>
    <property type="molecule type" value="Genomic_DNA"/>
</dbReference>
<evidence type="ECO:0000256" key="1">
    <source>
        <dbReference type="ARBA" id="ARBA00022679"/>
    </source>
</evidence>
<dbReference type="Gene3D" id="3.30.559.10">
    <property type="entry name" value="Chloramphenicol acetyltransferase-like domain"/>
    <property type="match status" value="2"/>
</dbReference>
<name>A0AA36EKQ9_LACSI</name>
<dbReference type="InterPro" id="IPR023213">
    <property type="entry name" value="CAT-like_dom_sf"/>
</dbReference>
<accession>A0AA36EKQ9</accession>
<protein>
    <submittedName>
        <fullName evidence="3">Uncharacterized protein</fullName>
    </submittedName>
</protein>
<evidence type="ECO:0000313" key="4">
    <source>
        <dbReference type="Proteomes" id="UP001177003"/>
    </source>
</evidence>
<evidence type="ECO:0000313" key="3">
    <source>
        <dbReference type="EMBL" id="CAI9299503.1"/>
    </source>
</evidence>
<dbReference type="Proteomes" id="UP001177003">
    <property type="component" value="Chromosome 8"/>
</dbReference>
<dbReference type="PANTHER" id="PTHR31625">
    <property type="match status" value="1"/>
</dbReference>
<gene>
    <name evidence="3" type="ORF">LSALG_LOCUS38210</name>
</gene>
<reference evidence="3" key="1">
    <citation type="submission" date="2023-04" db="EMBL/GenBank/DDBJ databases">
        <authorList>
            <person name="Vijverberg K."/>
            <person name="Xiong W."/>
            <person name="Schranz E."/>
        </authorList>
    </citation>
    <scope>NUCLEOTIDE SEQUENCE</scope>
</reference>
<dbReference type="SUPFAM" id="SSF52777">
    <property type="entry name" value="CoA-dependent acyltransferases"/>
    <property type="match status" value="1"/>
</dbReference>
<proteinExistence type="predicted"/>